<reference evidence="3" key="1">
    <citation type="journal article" date="2007" name="Nature">
        <title>The grapevine genome sequence suggests ancestral hexaploidization in major angiosperm phyla.</title>
        <authorList>
            <consortium name="The French-Italian Public Consortium for Grapevine Genome Characterization."/>
            <person name="Jaillon O."/>
            <person name="Aury J.-M."/>
            <person name="Noel B."/>
            <person name="Policriti A."/>
            <person name="Clepet C."/>
            <person name="Casagrande A."/>
            <person name="Choisne N."/>
            <person name="Aubourg S."/>
            <person name="Vitulo N."/>
            <person name="Jubin C."/>
            <person name="Vezzi A."/>
            <person name="Legeai F."/>
            <person name="Hugueney P."/>
            <person name="Dasilva C."/>
            <person name="Horner D."/>
            <person name="Mica E."/>
            <person name="Jublot D."/>
            <person name="Poulain J."/>
            <person name="Bruyere C."/>
            <person name="Billault A."/>
            <person name="Segurens B."/>
            <person name="Gouyvenoux M."/>
            <person name="Ugarte E."/>
            <person name="Cattonaro F."/>
            <person name="Anthouard V."/>
            <person name="Vico V."/>
            <person name="Del Fabbro C."/>
            <person name="Alaux M."/>
            <person name="Di Gaspero G."/>
            <person name="Dumas V."/>
            <person name="Felice N."/>
            <person name="Paillard S."/>
            <person name="Juman I."/>
            <person name="Moroldo M."/>
            <person name="Scalabrin S."/>
            <person name="Canaguier A."/>
            <person name="Le Clainche I."/>
            <person name="Malacrida G."/>
            <person name="Durand E."/>
            <person name="Pesole G."/>
            <person name="Laucou V."/>
            <person name="Chatelet P."/>
            <person name="Merdinoglu D."/>
            <person name="Delledonne M."/>
            <person name="Pezzotti M."/>
            <person name="Lecharny A."/>
            <person name="Scarpelli C."/>
            <person name="Artiguenave F."/>
            <person name="Pe M.E."/>
            <person name="Valle G."/>
            <person name="Morgante M."/>
            <person name="Caboche M."/>
            <person name="Adam-Blondon A.-F."/>
            <person name="Weissenbach J."/>
            <person name="Quetier F."/>
            <person name="Wincker P."/>
        </authorList>
    </citation>
    <scope>NUCLEOTIDE SEQUENCE [LARGE SCALE GENOMIC DNA]</scope>
    <source>
        <strain evidence="3">cv. Pinot noir / PN40024</strain>
    </source>
</reference>
<name>D7TFV2_VITVI</name>
<dbReference type="PANTHER" id="PTHR12300">
    <property type="entry name" value="HVA22-LIKE PROTEINS"/>
    <property type="match status" value="1"/>
</dbReference>
<evidence type="ECO:0000256" key="1">
    <source>
        <dbReference type="RuleBase" id="RU362006"/>
    </source>
</evidence>
<dbReference type="ExpressionAtlas" id="D7TFV2">
    <property type="expression patterns" value="baseline and differential"/>
</dbReference>
<protein>
    <recommendedName>
        <fullName evidence="1">HVA22-like protein</fullName>
    </recommendedName>
</protein>
<dbReference type="HOGENOM" id="CLU_188649_0_0_1"/>
<dbReference type="OMA" id="ISYWVCF"/>
<feature type="transmembrane region" description="Helical" evidence="1">
    <location>
        <begin position="6"/>
        <end position="26"/>
    </location>
</feature>
<proteinExistence type="inferred from homology"/>
<dbReference type="EMBL" id="FN595773">
    <property type="protein sequence ID" value="CBI29375.3"/>
    <property type="molecule type" value="Genomic_DNA"/>
</dbReference>
<dbReference type="InParanoid" id="D7TFV2"/>
<dbReference type="GO" id="GO:0016020">
    <property type="term" value="C:membrane"/>
    <property type="evidence" value="ECO:0007669"/>
    <property type="project" value="UniProtKB-SubCell"/>
</dbReference>
<dbReference type="Pfam" id="PF03134">
    <property type="entry name" value="TB2_DP1_HVA22"/>
    <property type="match status" value="1"/>
</dbReference>
<gene>
    <name evidence="2" type="ordered locus">VIT_03s0132g00080</name>
</gene>
<dbReference type="Proteomes" id="UP000009183">
    <property type="component" value="Chromosome 3"/>
</dbReference>
<dbReference type="InterPro" id="IPR004345">
    <property type="entry name" value="TB2_DP1_HVA22"/>
</dbReference>
<organism evidence="2 3">
    <name type="scientific">Vitis vinifera</name>
    <name type="common">Grape</name>
    <dbReference type="NCBI Taxonomy" id="29760"/>
    <lineage>
        <taxon>Eukaryota</taxon>
        <taxon>Viridiplantae</taxon>
        <taxon>Streptophyta</taxon>
        <taxon>Embryophyta</taxon>
        <taxon>Tracheophyta</taxon>
        <taxon>Spermatophyta</taxon>
        <taxon>Magnoliopsida</taxon>
        <taxon>eudicotyledons</taxon>
        <taxon>Gunneridae</taxon>
        <taxon>Pentapetalae</taxon>
        <taxon>rosids</taxon>
        <taxon>Vitales</taxon>
        <taxon>Vitaceae</taxon>
        <taxon>Viteae</taxon>
        <taxon>Vitis</taxon>
    </lineage>
</organism>
<keyword evidence="1" id="KW-1133">Transmembrane helix</keyword>
<dbReference type="STRING" id="29760.D7TFV2"/>
<evidence type="ECO:0000313" key="2">
    <source>
        <dbReference type="EMBL" id="CBI29375.3"/>
    </source>
</evidence>
<keyword evidence="3" id="KW-1185">Reference proteome</keyword>
<dbReference type="AlphaFoldDB" id="D7TFV2"/>
<keyword evidence="1" id="KW-0472">Membrane</keyword>
<keyword evidence="1" id="KW-0812">Transmembrane</keyword>
<dbReference type="PANTHER" id="PTHR12300:SF43">
    <property type="entry name" value="HVA22-LIKE PROTEIN"/>
    <property type="match status" value="1"/>
</dbReference>
<comment type="similarity">
    <text evidence="1">Belongs to the DP1 family.</text>
</comment>
<dbReference type="eggNOG" id="KOG1725">
    <property type="taxonomic scope" value="Eukaryota"/>
</dbReference>
<accession>D7TFV2</accession>
<evidence type="ECO:0000313" key="3">
    <source>
        <dbReference type="Proteomes" id="UP000009183"/>
    </source>
</evidence>
<feature type="transmembrane region" description="Helical" evidence="1">
    <location>
        <begin position="46"/>
        <end position="63"/>
    </location>
</feature>
<comment type="subcellular location">
    <subcellularLocation>
        <location evidence="1">Membrane</location>
        <topology evidence="1">Multi-pass membrane protein</topology>
    </subcellularLocation>
</comment>
<sequence length="69" mass="7926">MGFMNVLKFSAACFDILAWPLFALGYPLCSSIRAIETNSISDFRKLVAYWVLFSLISLFDHAFSKLLEW</sequence>
<dbReference type="PaxDb" id="29760-VIT_03s0132g00080.t01"/>
<dbReference type="OrthoDB" id="1712352at2759"/>